<dbReference type="Pfam" id="PF00437">
    <property type="entry name" value="T2SSE"/>
    <property type="match status" value="1"/>
</dbReference>
<feature type="compositionally biased region" description="Low complexity" evidence="2">
    <location>
        <begin position="4259"/>
        <end position="4271"/>
    </location>
</feature>
<feature type="region of interest" description="Disordered" evidence="2">
    <location>
        <begin position="3776"/>
        <end position="3797"/>
    </location>
</feature>
<feature type="region of interest" description="Disordered" evidence="2">
    <location>
        <begin position="5303"/>
        <end position="5438"/>
    </location>
</feature>
<protein>
    <submittedName>
        <fullName evidence="6">Conjugal transfer protein TraB</fullName>
    </submittedName>
</protein>
<feature type="region of interest" description="Disordered" evidence="2">
    <location>
        <begin position="4253"/>
        <end position="4287"/>
    </location>
</feature>
<dbReference type="InterPro" id="IPR036844">
    <property type="entry name" value="Hint_dom_sf"/>
</dbReference>
<dbReference type="PANTHER" id="PTHR30486">
    <property type="entry name" value="TWITCHING MOTILITY PROTEIN PILT"/>
    <property type="match status" value="1"/>
</dbReference>
<feature type="region of interest" description="Disordered" evidence="2">
    <location>
        <begin position="5270"/>
        <end position="5289"/>
    </location>
</feature>
<dbReference type="InterPro" id="IPR027417">
    <property type="entry name" value="P-loop_NTPase"/>
</dbReference>
<proteinExistence type="inferred from homology"/>
<feature type="transmembrane region" description="Helical" evidence="3">
    <location>
        <begin position="1724"/>
        <end position="1745"/>
    </location>
</feature>
<feature type="region of interest" description="Disordered" evidence="2">
    <location>
        <begin position="1175"/>
        <end position="1198"/>
    </location>
</feature>
<feature type="region of interest" description="Disordered" evidence="2">
    <location>
        <begin position="2871"/>
        <end position="2974"/>
    </location>
</feature>
<dbReference type="SUPFAM" id="SSF52540">
    <property type="entry name" value="P-loop containing nucleoside triphosphate hydrolases"/>
    <property type="match status" value="1"/>
</dbReference>
<dbReference type="CDD" id="cd01130">
    <property type="entry name" value="VirB11-like_ATPase"/>
    <property type="match status" value="1"/>
</dbReference>
<evidence type="ECO:0000256" key="2">
    <source>
        <dbReference type="SAM" id="MobiDB-lite"/>
    </source>
</evidence>
<dbReference type="EMBL" id="BKCJ010000004">
    <property type="protein sequence ID" value="GEU28311.1"/>
    <property type="molecule type" value="Genomic_DNA"/>
</dbReference>
<accession>A0A699GFI9</accession>
<gene>
    <name evidence="6" type="ORF">Tci_000289</name>
</gene>
<sequence length="5438" mass="581363">MAELVEHGAPLVVREQGRLAVVRFWNVEVVGHHRVRAHQRRLRHIRIHPGAAALVAARIKVGNEDGQLLAVGVEHVERAHVRVVHGQVLAFLERQAVHLVGGKEHAVGQHAIEFKVGLELVLVEIEALGADLVAVERPVVCGQLEAIPLATVFLVNHLLDLGALFFGIGDSRAGKCGQQLVDRFRRARSLVFQRVGGKAGVAEQRGLFGAQPGQFQHHGRVVVLAAVAATGQRCGHQLFAHGAVGQHGQVGLAGGVHHGNGELAFQAARGSYLGGSVDGLVGHAGQLCAGIDDQRGIIGFFQHVLGERGLQLGQLRVHGLELVLVGVGQLGAGAHEVGVVTLEQILRFRIEMQLVAPVVQRCDARVQFRVQTDGVAMGRALGRQVAFQRLERVVGVGAGQVAEHAGHARQQAARFFHGHDGVLERGRGLVVGDFFDLGRLLAHAFGKRRRVILVLDLVELRVAVRQRAGLGERIARREHGRRFRRGGMGNAADGGDAGGNDQATAFQQRFDDRIAATEVAEQIHGVVGAAARQQLAAEPVAVFAFQAALLVEPFDGIGIELFGPQVGVVAGRVTAREAVREVRGAVARRHRWEVHAQVMQRCRFKAQHVGRDLRRGQLVPALVQQRCRQVFGGLETLVEFFRGDDLVQQLFRHRRAGLVVLGVVGQHFRPDGPHFVDLRRIFDEVARHAGAREARILHVGEHAVQRVAEFVERGGHFIERQQGRFARWRLGNIEVVGHHRLGAQQRGLRDVLVHPGAALLVAARVHIGQEDGQLLAVGVEHVEHAHVRVVHRQVLAFLEGDAVQLGRGKEHAVDQHVIEFEIGLQLVLVKREALGTHLVGVIGPVGCPHLEALLVGVDHGLQIGRLLLGVVDGRRGQFRQQLVDGGRVVRGLVFQRVGGKVLVAQQRGFLGAGLGDLQHQLAVVEFAAMAAPFQRHGHQLLAHLALGEHGQRRLAGGVDQRDQELAVLALGLGGRCGGVDLGGAHAVELFARVDQQRGRVDFLQHVLGERRLQRGQLAVEVAQLFLVGRGQLGAGAHEVGVVAFQQVLRFGIELERVALVVQRFHARIQFRIEVDGVGVGRQLGRHFAVDRIELVVGVGALQVAERGLHAGEQRARFFHRHDGVVERGRRLAVGNGLDFLQVDLHAFGVGRQEMLILDLVERRVLERQRAGGGQRIASQCGSRRSQDGLRKGDAQRGGNSKQGMMEYVIIVAMIAVAAIGVYSVFGQTIRNQTSGLANEVAGKPAAAQIQAAGTTAQTAATRANAKKGITLANAKTRLQNAADAGAYSAGVLQARDHNFSAYLNRAMVANQVAVVQIASLRSYLQDAAATRQRMDGLVLSIEALLPVNKPAWDIAETLPVASTNAAFSAFAAPAVTGLDALIKAFEVAQEAHHVATVINMAQVADETIKRNDPQAQLTSGEFFVGRTALQVHAWRDATRQHRANDPSPAADRFADVTVSSNSTDGFTRRRASVPTAYWAGQQVAPCKLLPNHAYSSTSFAFAHAGGSFLDSDKKRWLSLDATLGGGIASCTFWYPCWTGICYTTTTWALVDDNIVGGSGGAVAGRNGSYGDKQGYRNNPSSSDYYGDALISPLTVVPATLRHHQGPGPSLDTAGGLQNYYRDARAPAVTPADQTPERNGGAYAVTIEAERTGGTVRTSSKLLPGSDALRLDNGMRGDTLRALAAAQSYFYRNKIDGCGRPERVMGRPVTRQTASKARQHGQAMVEFLAAALFVLIPLFIAVTALAKLGDVQHTTTMAARYAAWERTVWYEPSANEFNTMHSANQKSARDIDNEVAMRLIHDRQRDAVIRATDRSATALDNGSDPLWQDHAGTRYLDTRAQVHAPITAAVPDTDVAGAAIDTLQHVSVKGLVNFVPPLPVESLAVAEVSIDQVARNSDAYRRLWNRNPWQGMAFTASGAILSNTWAANARSGTHAMVKKMVPTAQGLGAPVTAAKVAMLPWDGATATIEVGKISIDQGHDRYWRAQYYLPAHGAAGSARARAIFRAKRILSETTWENTFDVAQPVPGPGDAWGLPELLEAGGTPDQRELARQLRRLKIERDAQAAADISKARAALNSELLSARTAEERASTAKDNQVTSARLRNGDQENAMSPLVQILLLFLGCCLAPSGMAQPCPAAIPPGLSTLPVASNISSAGLGLTIRQVQSKEDRTTILDRTEGQWRAAGHAVRRDTTAGWQVLSALGVDCLVTLQLVAHGGQGSFGYLSHGSKAVSALNALTSASLGVPLPPGARLTSSVASNDDGRRGVTLALQANMAPPQLRQRYDIASTARAGHDRVRGGAAVRGGDAGGFHPSFVAGARPGCGHQGCLGRLFLCDLTECMSDGLHLQDHCAHDPPGIAVGAGGGHGRRRGAARLLLSATTLAPGAARAARTSGTADRPATTGSGRRGSSGTAGPACDDHRYRQPELDCPHAAAAPPRRYIFDVENGPAASRWRPGGRKDAGAGHTIHARHGGTGHRPRIPGCEQYARAASQQDGAPGRCGGSGGCAAPVRFDHAAGHAARGSQADGWPATGQLPRGPARQTGPRSAGAGAIARRPPDAARSGARQRYRIHRGRCAQRHAGARGIATGAATNGTQCAHLGACSQNVRSCTHARLPRHRTSDAGRRRHPPAARERQDRAPGAGQRQPAQHHHGRWQAAPDRGTARSGRGARQSRCAHARHGRRAGRATGRRAGLEWRGPQGRAATVNHRPGRHTEPSIQCTRRPGHVAYAVGAVSLALCGSVARSTGVYKDGREREYSDDLLVAAPPFRQYGGARDGAFLGLATTITSRLNLGISNGDVRLLASPELTAKSGGKARLQVGGEVPIPLAGAFDRPGGDGGGHPRLCYAQYGYRGQPESRRDDRPVGAGEQRDVYRHRPRAGHQPHSHPGAAVPLRRLPHQPHRAGGAAGAGNHRARRRPGAAAAPARRGAYRRVQQQSRATAPGPSTVSRSNDVGAASDATAAVKEPSCPPSSASSVVPLSGWRIGRRQLAFTWRDDGLHLMDAGGMAPVRVNGNEVRQYGPLAANDEIALGDYTVRARVRAEPAEALPMTDSAPAAVGAALAPAADPAPVLGALENPDGMMLRAALHRKLIAAMDLRRVNVARMADAELRAAVQKLIEELIDTDHTFGPLRVLRDQLRDVVLNEIVGLGPLEALLADEQVSEIMVNRHNDIFIEREGVLSRSHISFSNDAAVLAAIERIVSPLGRRIDESSPMVDARLKDGSRVNAVIAPLAIKGPSLTIRKFSRRKLGADDLLRFGALNDAMVGFLRVAVRMRANIVVSGGTGSGKTTLLNVLSNFIPDNERIVTVEDAAELQLSQPNLVALEARPPNIEGRGAVTIRDLVRNCLRMRPDRIIVGECRGGEALDMLQAMNTGHDGSLTTAHANSPRDCLSRLEVMTLMSGLDIPIQAIREQITSAVDVIVQQTRFSCGTRKVTHISEISGMEGNLIQLQDIFRFEQEGFGADGKPGAVAPSATVGQHRPERPGRHVHFYRCRAYLRAQPSAGGGSAHRGLVRERQPAARPAGWRAGAGRAASAVAHDQPAPAATLRAAVARCPADDGRLAARRCQPGHDTGRGSRGVRTAGIARIRTVAARTAPGRRLCRGLGRIGAPRAVAGPDPGDVRHGAVARGGRQPGRNAGVAGQNAARTPANGRQDPQPDGAGQDAGAGDERPAAAADPGAQRDGTGSDGAAVPRMVWLGNHGRDRVHGGGAGRGPRIPRPAATSAAPAVAPDPPARLPLGPPVTAHPAPGPKRNAAPVRPTVPDERDAIYGAVPGKHAGVCSAGGKRAGRRQPVQLDSRAAGGRARLRVSALVAQGGAEKTPQADHQGAADLSRFSHHVGRGRAEHGRSDQPGGSEGAGWPAQKRVCLRVARPARRPYACRGVAAHGRALTPAASVQFCQRPCRAVGDGSPGQTDLSAGSVHFPGHLPGADLPDCDEVPAIGRGFLRRPAAVSLQNGAHGRHALPTRLGISEPRRPRVARGAARAAQPSAAVLARPIHVGTRRWHSSTLRHRTGHGFAGGKADMTHLHPQRGQSATEFIVIFPALVMLVFGILQTALLYQGRATLNYATMLAARAGAVHNGDVGEMRNALARGLTPLFASKAGANGYAEALAKAAAETAGPAALASIDILNPTKAAFTDFGRTRLDGGSGKELPNDTLAYRSSNPGATANISVQDANLLHVRVTYCFRLIVPVIDRILHTAFNDNDSATEGAGLRNPFGIGAEPVKPHCDNPAFRGRRIHIQSEALLRMQSPFFEVNLAGSTKPGEAGPATPGDPGTPHDPDDPGAPTSGGGIVWKICEPPPICFISKEAKEAWAKEHQCRFIEDVCEEGVKDNQGAPPADKGFWGGLWDGIKSTLVYGYNFVRGVFEGMKGQVTDLINLISNPKEVISGLVELGKAFYNDPKGTIQKLGELLAQEAVDALTKATRCGAYDLGKVVGNYVSPAVALKLASRLTRYGGKLGDAVRSIKVDVGCASFAAATLVLTPNGAIPVERITVGQFVDSRNESSFAEKAREVEHIFTRIAPSHRLLRTETGTLAVTDEHPLWVQGKGWTEAYAIDVDDVIAGQRGDVLVISNEKVDRPLRVHNFSVATTPSYFVGPDWVWVHNAKCSLPTPYKATPSPSKYRLGASDGGPGVWVEVNRGNSSPAAYKFEKQVTGAPPNIEYEVKGVKFDGYDSKTGVLIDAKNYSDSNLLLNESLPKLKRNVELEALEIARKQVAAAGNAPIEYHVSNQKAVIALQKLFESNYSQIKHWHLLSDGYVPVAANLLGLFKLISQDQRPLKQHRHFYQNLDNNFDIVAETTSVTGFCVTFYTLGKDCVGEVDWEIADVIKLRIVTAQVGANIVLEFPGGREKDLVQADMLKEILTKSIDFWHANNAQALALAATEWFPKFYSPLRATWMSYFRHALLAQCIKPDIGCKIERFADDGLFFTMTPHSPDPNNAEDRSRAFTLQAQFDEFHFNHPFVYYGWPFDLDESRYAAQITGTPESMAYAVGFAAFDGYDAERQILLTARLFKYPPGWEPDLHPIYATNAERLESLPYVVLARHQIAAVRYVGANTPIEWHIGIAKHADILKVLINDWASIPAEQLRIVYTPISNPSCALPPLSATQLQPRIKHVNYLQTLRDTGVPPDQILEYIPLCGELPITYAYCLSTQIMLCAGLDRLPAGQPPEVAHPQGQGTGPGNLGGKSTAMGDSAVHANRSSHVCRAESRALPSTHGDDLHDLARCQESGQPASYHGHHRDPARQPELRSQPGPGAGIAADPGRIWRAARLRSHVRWQRPGPGARRDDLCGASAGQVPGRAQYLYATGQDKQPGRAPPPQLDQDQRSDAVSRSARDRHHPQSRLRRAAGHANIGPPTVGGGARPVPDSDAAAAGARPRPPGHPAPGTGHRAQRTRIPAAPGAQYGSRAGTAHGRATAPPPAEYPRSKCGDRASLGTAKSCRNFR</sequence>
<dbReference type="SUPFAM" id="SSF49879">
    <property type="entry name" value="SMAD/FHA domain"/>
    <property type="match status" value="1"/>
</dbReference>
<dbReference type="InterPro" id="IPR001482">
    <property type="entry name" value="T2SS/T4SS_dom"/>
</dbReference>
<feature type="transmembrane region" description="Helical" evidence="3">
    <location>
        <begin position="1204"/>
        <end position="1225"/>
    </location>
</feature>
<evidence type="ECO:0000313" key="6">
    <source>
        <dbReference type="EMBL" id="GEU28311.1"/>
    </source>
</evidence>
<keyword evidence="3" id="KW-0812">Transmembrane</keyword>
<feature type="region of interest" description="Disordered" evidence="2">
    <location>
        <begin position="3604"/>
        <end position="3755"/>
    </location>
</feature>
<feature type="region of interest" description="Disordered" evidence="2">
    <location>
        <begin position="2517"/>
        <end position="2565"/>
    </location>
</feature>
<feature type="region of interest" description="Disordered" evidence="2">
    <location>
        <begin position="2611"/>
        <end position="2688"/>
    </location>
</feature>
<feature type="compositionally biased region" description="Basic residues" evidence="2">
    <location>
        <begin position="2872"/>
        <end position="2881"/>
    </location>
</feature>
<feature type="compositionally biased region" description="Basic residues" evidence="2">
    <location>
        <begin position="2465"/>
        <end position="2476"/>
    </location>
</feature>
<evidence type="ECO:0000259" key="5">
    <source>
        <dbReference type="Pfam" id="PF07811"/>
    </source>
</evidence>
<comment type="caution">
    <text evidence="6">The sequence shown here is derived from an EMBL/GenBank/DDBJ whole genome shotgun (WGS) entry which is preliminary data.</text>
</comment>
<dbReference type="PANTHER" id="PTHR30486:SF15">
    <property type="entry name" value="TYPE II_IV SECRETION SYSTEM ATPASE"/>
    <property type="match status" value="1"/>
</dbReference>
<dbReference type="CDD" id="cd00060">
    <property type="entry name" value="FHA"/>
    <property type="match status" value="1"/>
</dbReference>
<feature type="domain" description="TadE-like" evidence="5">
    <location>
        <begin position="4027"/>
        <end position="4069"/>
    </location>
</feature>
<feature type="domain" description="Bacterial type II secretion system protein E" evidence="4">
    <location>
        <begin position="3144"/>
        <end position="3425"/>
    </location>
</feature>
<dbReference type="SUPFAM" id="SSF51294">
    <property type="entry name" value="Hedgehog/intein (Hint) domain"/>
    <property type="match status" value="1"/>
</dbReference>
<feature type="compositionally biased region" description="Low complexity" evidence="2">
    <location>
        <begin position="2381"/>
        <end position="2414"/>
    </location>
</feature>
<feature type="compositionally biased region" description="Low complexity" evidence="2">
    <location>
        <begin position="3649"/>
        <end position="3661"/>
    </location>
</feature>
<name>A0A699GFI9_TANCI</name>
<feature type="compositionally biased region" description="Low complexity" evidence="2">
    <location>
        <begin position="3714"/>
        <end position="3724"/>
    </location>
</feature>
<feature type="region of interest" description="Disordered" evidence="2">
    <location>
        <begin position="5162"/>
        <end position="5256"/>
    </location>
</feature>
<dbReference type="InterPro" id="IPR008984">
    <property type="entry name" value="SMAD_FHA_dom_sf"/>
</dbReference>
<dbReference type="Gene3D" id="3.40.50.300">
    <property type="entry name" value="P-loop containing nucleotide triphosphate hydrolases"/>
    <property type="match status" value="1"/>
</dbReference>
<feature type="region of interest" description="Disordered" evidence="2">
    <location>
        <begin position="2381"/>
        <end position="2421"/>
    </location>
</feature>
<dbReference type="Gene3D" id="2.170.16.10">
    <property type="entry name" value="Hedgehog/Intein (Hint) domain"/>
    <property type="match status" value="1"/>
</dbReference>
<reference evidence="6" key="1">
    <citation type="journal article" date="2019" name="Sci. Rep.">
        <title>Draft genome of Tanacetum cinerariifolium, the natural source of mosquito coil.</title>
        <authorList>
            <person name="Yamashiro T."/>
            <person name="Shiraishi A."/>
            <person name="Satake H."/>
            <person name="Nakayama K."/>
        </authorList>
    </citation>
    <scope>NUCLEOTIDE SEQUENCE</scope>
</reference>
<dbReference type="GO" id="GO:0016887">
    <property type="term" value="F:ATP hydrolysis activity"/>
    <property type="evidence" value="ECO:0007669"/>
    <property type="project" value="InterPro"/>
</dbReference>
<evidence type="ECO:0000256" key="1">
    <source>
        <dbReference type="ARBA" id="ARBA00006611"/>
    </source>
</evidence>
<feature type="compositionally biased region" description="Pro residues" evidence="2">
    <location>
        <begin position="3725"/>
        <end position="3736"/>
    </location>
</feature>
<feature type="region of interest" description="Disordered" evidence="2">
    <location>
        <begin position="3515"/>
        <end position="3537"/>
    </location>
</feature>
<feature type="region of interest" description="Disordered" evidence="2">
    <location>
        <begin position="2448"/>
        <end position="2476"/>
    </location>
</feature>
<dbReference type="Gene3D" id="3.30.450.380">
    <property type="match status" value="1"/>
</dbReference>
<comment type="similarity">
    <text evidence="1">Belongs to the GSP E family.</text>
</comment>
<feature type="compositionally biased region" description="Basic residues" evidence="2">
    <location>
        <begin position="2671"/>
        <end position="2686"/>
    </location>
</feature>
<evidence type="ECO:0000259" key="4">
    <source>
        <dbReference type="Pfam" id="PF00437"/>
    </source>
</evidence>
<organism evidence="6">
    <name type="scientific">Tanacetum cinerariifolium</name>
    <name type="common">Dalmatian daisy</name>
    <name type="synonym">Chrysanthemum cinerariifolium</name>
    <dbReference type="NCBI Taxonomy" id="118510"/>
    <lineage>
        <taxon>Eukaryota</taxon>
        <taxon>Viridiplantae</taxon>
        <taxon>Streptophyta</taxon>
        <taxon>Embryophyta</taxon>
        <taxon>Tracheophyta</taxon>
        <taxon>Spermatophyta</taxon>
        <taxon>Magnoliopsida</taxon>
        <taxon>eudicotyledons</taxon>
        <taxon>Gunneridae</taxon>
        <taxon>Pentapetalae</taxon>
        <taxon>asterids</taxon>
        <taxon>campanulids</taxon>
        <taxon>Asterales</taxon>
        <taxon>Asteraceae</taxon>
        <taxon>Asteroideae</taxon>
        <taxon>Anthemideae</taxon>
        <taxon>Anthemidinae</taxon>
        <taxon>Tanacetum</taxon>
    </lineage>
</organism>
<dbReference type="Pfam" id="PF07811">
    <property type="entry name" value="TadE"/>
    <property type="match status" value="1"/>
</dbReference>
<keyword evidence="3" id="KW-1133">Transmembrane helix</keyword>
<feature type="compositionally biased region" description="Polar residues" evidence="2">
    <location>
        <begin position="2930"/>
        <end position="2948"/>
    </location>
</feature>
<feature type="compositionally biased region" description="Basic and acidic residues" evidence="2">
    <location>
        <begin position="5210"/>
        <end position="5219"/>
    </location>
</feature>
<feature type="compositionally biased region" description="Basic residues" evidence="2">
    <location>
        <begin position="5329"/>
        <end position="5342"/>
    </location>
</feature>
<feature type="compositionally biased region" description="Basic and acidic residues" evidence="2">
    <location>
        <begin position="1184"/>
        <end position="1194"/>
    </location>
</feature>
<keyword evidence="3" id="KW-0472">Membrane</keyword>
<feature type="compositionally biased region" description="Low complexity" evidence="2">
    <location>
        <begin position="3668"/>
        <end position="3679"/>
    </location>
</feature>
<dbReference type="Pfam" id="PF07591">
    <property type="entry name" value="PT-HINT"/>
    <property type="match status" value="1"/>
</dbReference>
<dbReference type="InterPro" id="IPR012495">
    <property type="entry name" value="TadE-like_dom"/>
</dbReference>
<evidence type="ECO:0000256" key="3">
    <source>
        <dbReference type="SAM" id="Phobius"/>
    </source>
</evidence>
<dbReference type="InterPro" id="IPR050921">
    <property type="entry name" value="T4SS_GSP_E_ATPase"/>
</dbReference>
<feature type="region of interest" description="Disordered" evidence="2">
    <location>
        <begin position="3834"/>
        <end position="3855"/>
    </location>
</feature>